<keyword evidence="2" id="KW-0805">Transcription regulation</keyword>
<evidence type="ECO:0000313" key="7">
    <source>
        <dbReference type="EMBL" id="KAG0488348.1"/>
    </source>
</evidence>
<dbReference type="InterPro" id="IPR036955">
    <property type="entry name" value="AP2/ERF_dom_sf"/>
</dbReference>
<gene>
    <name evidence="7" type="ORF">HPP92_007159</name>
</gene>
<evidence type="ECO:0000313" key="8">
    <source>
        <dbReference type="Proteomes" id="UP000636800"/>
    </source>
</evidence>
<keyword evidence="8" id="KW-1185">Reference proteome</keyword>
<keyword evidence="5" id="KW-0539">Nucleus</keyword>
<organism evidence="7 8">
    <name type="scientific">Vanilla planifolia</name>
    <name type="common">Vanilla</name>
    <dbReference type="NCBI Taxonomy" id="51239"/>
    <lineage>
        <taxon>Eukaryota</taxon>
        <taxon>Viridiplantae</taxon>
        <taxon>Streptophyta</taxon>
        <taxon>Embryophyta</taxon>
        <taxon>Tracheophyta</taxon>
        <taxon>Spermatophyta</taxon>
        <taxon>Magnoliopsida</taxon>
        <taxon>Liliopsida</taxon>
        <taxon>Asparagales</taxon>
        <taxon>Orchidaceae</taxon>
        <taxon>Vanilloideae</taxon>
        <taxon>Vanilleae</taxon>
        <taxon>Vanilla</taxon>
    </lineage>
</organism>
<accession>A0A835V8F3</accession>
<evidence type="ECO:0000256" key="5">
    <source>
        <dbReference type="ARBA" id="ARBA00023242"/>
    </source>
</evidence>
<evidence type="ECO:0000259" key="6">
    <source>
        <dbReference type="PROSITE" id="PS51032"/>
    </source>
</evidence>
<dbReference type="SUPFAM" id="SSF54171">
    <property type="entry name" value="DNA-binding domain"/>
    <property type="match status" value="1"/>
</dbReference>
<dbReference type="AlphaFoldDB" id="A0A835V8F3"/>
<evidence type="ECO:0000256" key="4">
    <source>
        <dbReference type="ARBA" id="ARBA00023163"/>
    </source>
</evidence>
<reference evidence="7 8" key="1">
    <citation type="journal article" date="2020" name="Nat. Food">
        <title>A phased Vanilla planifolia genome enables genetic improvement of flavour and production.</title>
        <authorList>
            <person name="Hasing T."/>
            <person name="Tang H."/>
            <person name="Brym M."/>
            <person name="Khazi F."/>
            <person name="Huang T."/>
            <person name="Chambers A.H."/>
        </authorList>
    </citation>
    <scope>NUCLEOTIDE SEQUENCE [LARGE SCALE GENOMIC DNA]</scope>
    <source>
        <tissue evidence="7">Leaf</tissue>
    </source>
</reference>
<name>A0A835V8F3_VANPL</name>
<comment type="subcellular location">
    <subcellularLocation>
        <location evidence="1">Nucleus</location>
    </subcellularLocation>
</comment>
<dbReference type="InterPro" id="IPR001471">
    <property type="entry name" value="AP2/ERF_dom"/>
</dbReference>
<dbReference type="EMBL" id="JADCNL010000003">
    <property type="protein sequence ID" value="KAG0488348.1"/>
    <property type="molecule type" value="Genomic_DNA"/>
</dbReference>
<dbReference type="GO" id="GO:0003700">
    <property type="term" value="F:DNA-binding transcription factor activity"/>
    <property type="evidence" value="ECO:0007669"/>
    <property type="project" value="InterPro"/>
</dbReference>
<dbReference type="GO" id="GO:0005634">
    <property type="term" value="C:nucleus"/>
    <property type="evidence" value="ECO:0007669"/>
    <property type="project" value="UniProtKB-SubCell"/>
</dbReference>
<dbReference type="Gene3D" id="3.30.730.10">
    <property type="entry name" value="AP2/ERF domain"/>
    <property type="match status" value="1"/>
</dbReference>
<keyword evidence="3" id="KW-0238">DNA-binding</keyword>
<keyword evidence="4" id="KW-0804">Transcription</keyword>
<dbReference type="OrthoDB" id="786214at2759"/>
<dbReference type="GO" id="GO:0003677">
    <property type="term" value="F:DNA binding"/>
    <property type="evidence" value="ECO:0007669"/>
    <property type="project" value="UniProtKB-KW"/>
</dbReference>
<proteinExistence type="predicted"/>
<protein>
    <recommendedName>
        <fullName evidence="6">AP2/ERF domain-containing protein</fullName>
    </recommendedName>
</protein>
<comment type="caution">
    <text evidence="7">The sequence shown here is derived from an EMBL/GenBank/DDBJ whole genome shotgun (WGS) entry which is preliminary data.</text>
</comment>
<dbReference type="PROSITE" id="PS51032">
    <property type="entry name" value="AP2_ERF"/>
    <property type="match status" value="1"/>
</dbReference>
<evidence type="ECO:0000256" key="3">
    <source>
        <dbReference type="ARBA" id="ARBA00023125"/>
    </source>
</evidence>
<feature type="domain" description="AP2/ERF" evidence="6">
    <location>
        <begin position="1"/>
        <end position="50"/>
    </location>
</feature>
<dbReference type="InterPro" id="IPR016177">
    <property type="entry name" value="DNA-bd_dom_sf"/>
</dbReference>
<dbReference type="Proteomes" id="UP000636800">
    <property type="component" value="Chromosome 3"/>
</dbReference>
<sequence length="76" mass="8762">MGQIRGRDLETCRGRGSVWLGTFDTAEEAKWRERPSRVPMRGRHAVLNFPEDEHLYATECGGFLVEQGSDRDRVLR</sequence>
<evidence type="ECO:0000256" key="2">
    <source>
        <dbReference type="ARBA" id="ARBA00023015"/>
    </source>
</evidence>
<evidence type="ECO:0000256" key="1">
    <source>
        <dbReference type="ARBA" id="ARBA00004123"/>
    </source>
</evidence>